<dbReference type="PROSITE" id="PS51257">
    <property type="entry name" value="PROKAR_LIPOPROTEIN"/>
    <property type="match status" value="1"/>
</dbReference>
<dbReference type="SUPFAM" id="SSF48452">
    <property type="entry name" value="TPR-like"/>
    <property type="match status" value="1"/>
</dbReference>
<feature type="region of interest" description="Disordered" evidence="1">
    <location>
        <begin position="178"/>
        <end position="207"/>
    </location>
</feature>
<reference evidence="3 4" key="1">
    <citation type="submission" date="2018-03" db="EMBL/GenBank/DDBJ databases">
        <title>Draft Genome Sequences of the Obligatory Marine Myxobacteria Enhygromyxa salina SWB007.</title>
        <authorList>
            <person name="Poehlein A."/>
            <person name="Moghaddam J.A."/>
            <person name="Harms H."/>
            <person name="Alanjari M."/>
            <person name="Koenig G.M."/>
            <person name="Daniel R."/>
            <person name="Schaeberle T.F."/>
        </authorList>
    </citation>
    <scope>NUCLEOTIDE SEQUENCE [LARGE SCALE GENOMIC DNA]</scope>
    <source>
        <strain evidence="3 4">SWB007</strain>
    </source>
</reference>
<organism evidence="3 4">
    <name type="scientific">Enhygromyxa salina</name>
    <dbReference type="NCBI Taxonomy" id="215803"/>
    <lineage>
        <taxon>Bacteria</taxon>
        <taxon>Pseudomonadati</taxon>
        <taxon>Myxococcota</taxon>
        <taxon>Polyangia</taxon>
        <taxon>Nannocystales</taxon>
        <taxon>Nannocystaceae</taxon>
        <taxon>Enhygromyxa</taxon>
    </lineage>
</organism>
<dbReference type="AlphaFoldDB" id="A0A2S9YTM1"/>
<evidence type="ECO:0008006" key="5">
    <source>
        <dbReference type="Google" id="ProtNLM"/>
    </source>
</evidence>
<comment type="caution">
    <text evidence="3">The sequence shown here is derived from an EMBL/GenBank/DDBJ whole genome shotgun (WGS) entry which is preliminary data.</text>
</comment>
<dbReference type="RefSeq" id="WP_106089027.1">
    <property type="nucleotide sequence ID" value="NZ_PVNL01000042.1"/>
</dbReference>
<keyword evidence="2" id="KW-0732">Signal</keyword>
<name>A0A2S9YTM1_9BACT</name>
<proteinExistence type="predicted"/>
<dbReference type="Gene3D" id="1.25.40.10">
    <property type="entry name" value="Tetratricopeptide repeat domain"/>
    <property type="match status" value="1"/>
</dbReference>
<accession>A0A2S9YTM1</accession>
<evidence type="ECO:0000313" key="3">
    <source>
        <dbReference type="EMBL" id="PRQ08389.1"/>
    </source>
</evidence>
<feature type="chain" id="PRO_5015646568" description="Tetratricopeptide repeat protein" evidence="2">
    <location>
        <begin position="24"/>
        <end position="431"/>
    </location>
</feature>
<dbReference type="InterPro" id="IPR011990">
    <property type="entry name" value="TPR-like_helical_dom_sf"/>
</dbReference>
<protein>
    <recommendedName>
        <fullName evidence="5">Tetratricopeptide repeat protein</fullName>
    </recommendedName>
</protein>
<feature type="signal peptide" evidence="2">
    <location>
        <begin position="1"/>
        <end position="23"/>
    </location>
</feature>
<evidence type="ECO:0000256" key="1">
    <source>
        <dbReference type="SAM" id="MobiDB-lite"/>
    </source>
</evidence>
<sequence length="431" mass="45553">MLTHDPRSLLLLPVVGLCSCVVAGELAANAAPESGLGARPAQWLEADSPHQPLTMAEAASLSGQASLAAGHYSAANESLQLAANLQPERVDLRLARVDALLGLRQYAAAKQLLAELQAESPTHTVTAIDSYHVRTHELSRAQGFTPCEAKVDQARRPLTRNDDFLAAWNDLRGGLPDTQQIPLSSLDPRGRPGYPHHEETRVHGVPSSAAQARDLLCGEGLQCEADEPRLVRLEIGLEASIGLVVPHADGSVSVLADVAHPSWTSCWDETSLSLERVGELLRVRVVSDTREEVDTSDWALGSAAALGSAGASSGYYAGAGSSGYQSSGSSGYQSSGYASSGYQGYGYGYSCGDDGGDPYYSPNYEPYSCTATRTVERDLFINLASGEVILDIVRSGAASGQLGQVTVEHDHVRVDACGTTDETLSLSWTEA</sequence>
<evidence type="ECO:0000256" key="2">
    <source>
        <dbReference type="SAM" id="SignalP"/>
    </source>
</evidence>
<dbReference type="EMBL" id="PVNL01000042">
    <property type="protein sequence ID" value="PRQ08389.1"/>
    <property type="molecule type" value="Genomic_DNA"/>
</dbReference>
<evidence type="ECO:0000313" key="4">
    <source>
        <dbReference type="Proteomes" id="UP000238823"/>
    </source>
</evidence>
<gene>
    <name evidence="3" type="ORF">ENSA7_20160</name>
</gene>
<dbReference type="Proteomes" id="UP000238823">
    <property type="component" value="Unassembled WGS sequence"/>
</dbReference>